<evidence type="ECO:0000313" key="3">
    <source>
        <dbReference type="Proteomes" id="UP001300012"/>
    </source>
</evidence>
<dbReference type="EMBL" id="JANQBD010000031">
    <property type="protein sequence ID" value="MCR8635766.1"/>
    <property type="molecule type" value="Genomic_DNA"/>
</dbReference>
<feature type="transmembrane region" description="Helical" evidence="1">
    <location>
        <begin position="52"/>
        <end position="70"/>
    </location>
</feature>
<proteinExistence type="predicted"/>
<reference evidence="2 3" key="1">
    <citation type="submission" date="2022-08" db="EMBL/GenBank/DDBJ databases">
        <title>Paenibacillus endoradicis sp. nov., Paenibacillus radicibacter sp. nov and Paenibacillus pararadicis sp. nov., three cold-adapted plant growth-promoting bacteria isolated from root of Larix gmelinii in Great Khingan.</title>
        <authorList>
            <person name="Xue H."/>
        </authorList>
    </citation>
    <scope>NUCLEOTIDE SEQUENCE [LARGE SCALE GENOMIC DNA]</scope>
    <source>
        <strain evidence="2 3">N5-1-1-5</strain>
    </source>
</reference>
<protein>
    <submittedName>
        <fullName evidence="2">Uncharacterized protein</fullName>
    </submittedName>
</protein>
<gene>
    <name evidence="2" type="ORF">NV381_31625</name>
</gene>
<comment type="caution">
    <text evidence="2">The sequence shown here is derived from an EMBL/GenBank/DDBJ whole genome shotgun (WGS) entry which is preliminary data.</text>
</comment>
<evidence type="ECO:0000256" key="1">
    <source>
        <dbReference type="SAM" id="Phobius"/>
    </source>
</evidence>
<dbReference type="Proteomes" id="UP001300012">
    <property type="component" value="Unassembled WGS sequence"/>
</dbReference>
<keyword evidence="1" id="KW-0472">Membrane</keyword>
<keyword evidence="1" id="KW-1133">Transmembrane helix</keyword>
<dbReference type="RefSeq" id="WP_258217311.1">
    <property type="nucleotide sequence ID" value="NZ_JANQBD010000031.1"/>
</dbReference>
<accession>A0ABT1YRH6</accession>
<keyword evidence="3" id="KW-1185">Reference proteome</keyword>
<sequence>MKKTWKWLKISWLLFYILGVTFFIAWIGYISWATITDKNAIENSRAVNTLSIVFGIVSLPAALIQLISLIDLNSKKEFKVTTVCPHCRHKVDLTLKET</sequence>
<name>A0ABT1YRH6_9BACL</name>
<keyword evidence="1" id="KW-0812">Transmembrane</keyword>
<organism evidence="2 3">
    <name type="scientific">Paenibacillus radicis</name>
    <name type="common">ex Xue et al. 2023</name>
    <dbReference type="NCBI Taxonomy" id="2972489"/>
    <lineage>
        <taxon>Bacteria</taxon>
        <taxon>Bacillati</taxon>
        <taxon>Bacillota</taxon>
        <taxon>Bacilli</taxon>
        <taxon>Bacillales</taxon>
        <taxon>Paenibacillaceae</taxon>
        <taxon>Paenibacillus</taxon>
    </lineage>
</organism>
<feature type="transmembrane region" description="Helical" evidence="1">
    <location>
        <begin position="12"/>
        <end position="32"/>
    </location>
</feature>
<evidence type="ECO:0000313" key="2">
    <source>
        <dbReference type="EMBL" id="MCR8635766.1"/>
    </source>
</evidence>